<feature type="region of interest" description="Disordered" evidence="1">
    <location>
        <begin position="115"/>
        <end position="170"/>
    </location>
</feature>
<protein>
    <submittedName>
        <fullName evidence="2">Helix-turn-helix domain-containing protein</fullName>
    </submittedName>
</protein>
<proteinExistence type="predicted"/>
<sequence length="286" mass="30242">MAFQHPSAPPCVASPVTGHAARSGVIHDNTRHATRYTVIGNHLAQHTELSLLAIGLGVHIQSLPAGARIGIKCLAARFPESEHRIAGALRELERHGYLTRTRERLPSGRVVTRTVSHNQPGATPALPAQPASVSRPAPEPVSIPECPAPPRDVTPPEPDSPAPEGHPAPEAHPAAVAVLAGLRRTDPRLTLSERDVHRLAPAAMAWLERGVSADAVRRTLTADLPDDVRHPAGLLAHRLNALLPPPLPAAPARPDPMQACEECGLGFRAPGPGYCVGCRPDLKEAA</sequence>
<dbReference type="EMBL" id="CP108318">
    <property type="protein sequence ID" value="WTW63398.1"/>
    <property type="molecule type" value="Genomic_DNA"/>
</dbReference>
<dbReference type="AlphaFoldDB" id="A0AAU2V7Y5"/>
<evidence type="ECO:0000256" key="1">
    <source>
        <dbReference type="SAM" id="MobiDB-lite"/>
    </source>
</evidence>
<organism evidence="2">
    <name type="scientific">Streptomyces sp. NBC_00003</name>
    <dbReference type="NCBI Taxonomy" id="2903608"/>
    <lineage>
        <taxon>Bacteria</taxon>
        <taxon>Bacillati</taxon>
        <taxon>Actinomycetota</taxon>
        <taxon>Actinomycetes</taxon>
        <taxon>Kitasatosporales</taxon>
        <taxon>Streptomycetaceae</taxon>
        <taxon>Streptomyces</taxon>
    </lineage>
</organism>
<accession>A0AAU2V7Y5</accession>
<name>A0AAU2V7Y5_9ACTN</name>
<gene>
    <name evidence="2" type="ORF">OG549_23630</name>
</gene>
<reference evidence="2" key="1">
    <citation type="submission" date="2022-10" db="EMBL/GenBank/DDBJ databases">
        <title>The complete genomes of actinobacterial strains from the NBC collection.</title>
        <authorList>
            <person name="Joergensen T.S."/>
            <person name="Alvarez Arevalo M."/>
            <person name="Sterndorff E.B."/>
            <person name="Faurdal D."/>
            <person name="Vuksanovic O."/>
            <person name="Mourched A.-S."/>
            <person name="Charusanti P."/>
            <person name="Shaw S."/>
            <person name="Blin K."/>
            <person name="Weber T."/>
        </authorList>
    </citation>
    <scope>NUCLEOTIDE SEQUENCE</scope>
    <source>
        <strain evidence="2">NBC_00003</strain>
    </source>
</reference>
<evidence type="ECO:0000313" key="2">
    <source>
        <dbReference type="EMBL" id="WTW63398.1"/>
    </source>
</evidence>
<feature type="compositionally biased region" description="Pro residues" evidence="1">
    <location>
        <begin position="137"/>
        <end position="166"/>
    </location>
</feature>